<dbReference type="Proteomes" id="UP000517712">
    <property type="component" value="Unassembled WGS sequence"/>
</dbReference>
<evidence type="ECO:0000313" key="1">
    <source>
        <dbReference type="EMBL" id="MBB5741826.1"/>
    </source>
</evidence>
<comment type="caution">
    <text evidence="1">The sequence shown here is derived from an EMBL/GenBank/DDBJ whole genome shotgun (WGS) entry which is preliminary data.</text>
</comment>
<name>A0A7W9CA30_9MICO</name>
<dbReference type="Gene3D" id="3.30.530.20">
    <property type="match status" value="1"/>
</dbReference>
<dbReference type="EMBL" id="JACHMU010000001">
    <property type="protein sequence ID" value="MBB5741826.1"/>
    <property type="molecule type" value="Genomic_DNA"/>
</dbReference>
<organism evidence="1 2">
    <name type="scientific">Microbacterium ginsengiterrae</name>
    <dbReference type="NCBI Taxonomy" id="546115"/>
    <lineage>
        <taxon>Bacteria</taxon>
        <taxon>Bacillati</taxon>
        <taxon>Actinomycetota</taxon>
        <taxon>Actinomycetes</taxon>
        <taxon>Micrococcales</taxon>
        <taxon>Microbacteriaceae</taxon>
        <taxon>Microbacterium</taxon>
    </lineage>
</organism>
<evidence type="ECO:0008006" key="3">
    <source>
        <dbReference type="Google" id="ProtNLM"/>
    </source>
</evidence>
<dbReference type="RefSeq" id="WP_338402265.1">
    <property type="nucleotide sequence ID" value="NZ_BAAAPG010000002.1"/>
</dbReference>
<keyword evidence="2" id="KW-1185">Reference proteome</keyword>
<evidence type="ECO:0000313" key="2">
    <source>
        <dbReference type="Proteomes" id="UP000517712"/>
    </source>
</evidence>
<dbReference type="AlphaFoldDB" id="A0A7W9CA30"/>
<sequence>MSSAFRTRRRGAAAPLYVEILVRAPLDRVWQLTQDPVAHARWDARFTAIVPTRVRDDGAEEFRYELDLGLHTIRGTGVSKGTRTARGGERTSALVFDSDDPLSPLGAGRGYWRYIPTEDGVRFLTGYDYAPGWGILGRVLDPLLIRPFVWWLTARSFDRLRLWAESGILPEETTWWRSLRRGRRGRPRARNCLARPASRERATVMDDAPATLAEIAR</sequence>
<gene>
    <name evidence="1" type="ORF">HD600_000323</name>
</gene>
<accession>A0A7W9CA30</accession>
<protein>
    <recommendedName>
        <fullName evidence="3">Polyketide cyclase/dehydrase/lipid transport protein</fullName>
    </recommendedName>
</protein>
<dbReference type="InterPro" id="IPR023393">
    <property type="entry name" value="START-like_dom_sf"/>
</dbReference>
<dbReference type="SUPFAM" id="SSF55961">
    <property type="entry name" value="Bet v1-like"/>
    <property type="match status" value="1"/>
</dbReference>
<reference evidence="1 2" key="1">
    <citation type="submission" date="2020-08" db="EMBL/GenBank/DDBJ databases">
        <title>Sequencing the genomes of 1000 actinobacteria strains.</title>
        <authorList>
            <person name="Klenk H.-P."/>
        </authorList>
    </citation>
    <scope>NUCLEOTIDE SEQUENCE [LARGE SCALE GENOMIC DNA]</scope>
    <source>
        <strain evidence="1 2">DSM 24823</strain>
    </source>
</reference>
<proteinExistence type="predicted"/>